<organism evidence="2 3">
    <name type="scientific">Babesia bigemina</name>
    <dbReference type="NCBI Taxonomy" id="5866"/>
    <lineage>
        <taxon>Eukaryota</taxon>
        <taxon>Sar</taxon>
        <taxon>Alveolata</taxon>
        <taxon>Apicomplexa</taxon>
        <taxon>Aconoidasida</taxon>
        <taxon>Piroplasmida</taxon>
        <taxon>Babesiidae</taxon>
        <taxon>Babesia</taxon>
    </lineage>
</organism>
<accession>A0A061D0U0</accession>
<sequence>MPSCTRIRQLLPRLRLLGRNVSLQPAASGKPATNASKELKRLLYKALEENALADETLVQAADCLYELKGCNTTAGAHICKAVEQRPHIYTRPLSGGVLWSFHAAGGRSTKRKRVVKSSCVAAIEAFMNELFAIQNDSRNASHLTSTLSNLAIVGQCFSLPVSTRARLEQAILDARDSLVPILERSNAVVAYIEVLYRFRIRSDPIAEDALNAFVAVASYHEIISTSALAKTIKILQAWRIGPLGANRSALDMLTHKLNKVPVLLGKNPNALVKLYLASTRVAPATCDIRESDRVPSDNGGASNDNESEATICVQNATESDNHTGLNGSALSGAVKGAPTDECHKDLETEQTAADKLHTSQYNHSTTNQSSVENAISTDGRPTQSASFDAVATSGVQCLSALLLRHCCNLVTRCNARLLVVLYNAMCHHILRDVPIMKYDAGHPSTADERSVSDKGANSAANAPSKHRADSIMSTGSHLLMDIVTGFSLSDFATCVHTISVEVRDALALDASAKHGAGQPPLTLYDEKDLTTIRRAALVASRICSGAPDEVARLAEELLRDRFGVAFVSELRDKHRI</sequence>
<dbReference type="OrthoDB" id="366381at2759"/>
<reference evidence="3" key="1">
    <citation type="journal article" date="2014" name="Nucleic Acids Res.">
        <title>The evolutionary dynamics of variant antigen genes in Babesia reveal a history of genomic innovation underlying host-parasite interaction.</title>
        <authorList>
            <person name="Jackson A.P."/>
            <person name="Otto T.D."/>
            <person name="Darby A."/>
            <person name="Ramaprasad A."/>
            <person name="Xia D."/>
            <person name="Echaide I.E."/>
            <person name="Farber M."/>
            <person name="Gahlot S."/>
            <person name="Gamble J."/>
            <person name="Gupta D."/>
            <person name="Gupta Y."/>
            <person name="Jackson L."/>
            <person name="Malandrin L."/>
            <person name="Malas T.B."/>
            <person name="Moussa E."/>
            <person name="Nair M."/>
            <person name="Reid A.J."/>
            <person name="Sanders M."/>
            <person name="Sharma J."/>
            <person name="Tracey A."/>
            <person name="Quail M.A."/>
            <person name="Weir W."/>
            <person name="Wastling J.M."/>
            <person name="Hall N."/>
            <person name="Willadsen P."/>
            <person name="Lingelbach K."/>
            <person name="Shiels B."/>
            <person name="Tait A."/>
            <person name="Berriman M."/>
            <person name="Allred D.R."/>
            <person name="Pain A."/>
        </authorList>
    </citation>
    <scope>NUCLEOTIDE SEQUENCE [LARGE SCALE GENOMIC DNA]</scope>
    <source>
        <strain evidence="3">Bond</strain>
    </source>
</reference>
<feature type="region of interest" description="Disordered" evidence="1">
    <location>
        <begin position="288"/>
        <end position="307"/>
    </location>
</feature>
<evidence type="ECO:0000313" key="3">
    <source>
        <dbReference type="Proteomes" id="UP000033188"/>
    </source>
</evidence>
<dbReference type="GeneID" id="24562288"/>
<name>A0A061D0U0_BABBI</name>
<dbReference type="OMA" id="AGAHICK"/>
<dbReference type="Proteomes" id="UP000033188">
    <property type="component" value="Chromosome 1"/>
</dbReference>
<evidence type="ECO:0000256" key="1">
    <source>
        <dbReference type="SAM" id="MobiDB-lite"/>
    </source>
</evidence>
<protein>
    <submittedName>
        <fullName evidence="2">Uncharacterized protein</fullName>
    </submittedName>
</protein>
<gene>
    <name evidence="2" type="ORF">BBBOND_0100760</name>
</gene>
<evidence type="ECO:0000313" key="2">
    <source>
        <dbReference type="EMBL" id="CDR93747.1"/>
    </source>
</evidence>
<keyword evidence="3" id="KW-1185">Reference proteome</keyword>
<dbReference type="RefSeq" id="XP_012765933.1">
    <property type="nucleotide sequence ID" value="XM_012910479.1"/>
</dbReference>
<feature type="region of interest" description="Disordered" evidence="1">
    <location>
        <begin position="443"/>
        <end position="468"/>
    </location>
</feature>
<feature type="region of interest" description="Disordered" evidence="1">
    <location>
        <begin position="358"/>
        <end position="383"/>
    </location>
</feature>
<proteinExistence type="predicted"/>
<dbReference type="VEuPathDB" id="PiroplasmaDB:BBBOND_0100760"/>
<dbReference type="AlphaFoldDB" id="A0A061D0U0"/>
<dbReference type="EMBL" id="LK391707">
    <property type="protein sequence ID" value="CDR93747.1"/>
    <property type="molecule type" value="Genomic_DNA"/>
</dbReference>
<dbReference type="KEGG" id="bbig:BBBOND_0100760"/>